<accession>A0A507CL39</accession>
<evidence type="ECO:0000313" key="3">
    <source>
        <dbReference type="Proteomes" id="UP000320475"/>
    </source>
</evidence>
<feature type="chain" id="PRO_5021503692" evidence="1">
    <location>
        <begin position="21"/>
        <end position="487"/>
    </location>
</feature>
<reference evidence="2 3" key="1">
    <citation type="journal article" date="2019" name="Sci. Rep.">
        <title>Comparative genomics of chytrid fungi reveal insights into the obligate biotrophic and pathogenic lifestyle of Synchytrium endobioticum.</title>
        <authorList>
            <person name="van de Vossenberg B.T.L.H."/>
            <person name="Warris S."/>
            <person name="Nguyen H.D.T."/>
            <person name="van Gent-Pelzer M.P.E."/>
            <person name="Joly D.L."/>
            <person name="van de Geest H.C."/>
            <person name="Bonants P.J.M."/>
            <person name="Smith D.S."/>
            <person name="Levesque C.A."/>
            <person name="van der Lee T.A.J."/>
        </authorList>
    </citation>
    <scope>NUCLEOTIDE SEQUENCE [LARGE SCALE GENOMIC DNA]</scope>
    <source>
        <strain evidence="2 3">LEV6574</strain>
    </source>
</reference>
<feature type="signal peptide" evidence="1">
    <location>
        <begin position="1"/>
        <end position="20"/>
    </location>
</feature>
<comment type="caution">
    <text evidence="2">The sequence shown here is derived from an EMBL/GenBank/DDBJ whole genome shotgun (WGS) entry which is preliminary data.</text>
</comment>
<dbReference type="AlphaFoldDB" id="A0A507CL39"/>
<organism evidence="2 3">
    <name type="scientific">Synchytrium endobioticum</name>
    <dbReference type="NCBI Taxonomy" id="286115"/>
    <lineage>
        <taxon>Eukaryota</taxon>
        <taxon>Fungi</taxon>
        <taxon>Fungi incertae sedis</taxon>
        <taxon>Chytridiomycota</taxon>
        <taxon>Chytridiomycota incertae sedis</taxon>
        <taxon>Chytridiomycetes</taxon>
        <taxon>Synchytriales</taxon>
        <taxon>Synchytriaceae</taxon>
        <taxon>Synchytrium</taxon>
    </lineage>
</organism>
<name>A0A507CL39_9FUNG</name>
<protein>
    <submittedName>
        <fullName evidence="2">Uncharacterized protein</fullName>
    </submittedName>
</protein>
<gene>
    <name evidence="2" type="ORF">SeLEV6574_g06598</name>
</gene>
<dbReference type="EMBL" id="QEAM01000386">
    <property type="protein sequence ID" value="TPX40478.1"/>
    <property type="molecule type" value="Genomic_DNA"/>
</dbReference>
<evidence type="ECO:0000256" key="1">
    <source>
        <dbReference type="SAM" id="SignalP"/>
    </source>
</evidence>
<dbReference type="VEuPathDB" id="FungiDB:SeMB42_g07647"/>
<evidence type="ECO:0000313" key="2">
    <source>
        <dbReference type="EMBL" id="TPX40478.1"/>
    </source>
</evidence>
<dbReference type="Proteomes" id="UP000320475">
    <property type="component" value="Unassembled WGS sequence"/>
</dbReference>
<proteinExistence type="predicted"/>
<keyword evidence="1" id="KW-0732">Signal</keyword>
<sequence length="487" mass="55562">MVKTVNVVIFLAAIITSIETAPVWDDHARTGKMLERARCAANHRKRDLRTSSLARILEDHNEALLQSQAQIAGVVSKSSPSFFPFSKEQLFQEPHESTPVTQILFTRAYHTLVFEKLKTLFLKIEPHSVTLQYSKILKNGIESVAAHLLWSFELEEKCRKVFPILARNCFMNSRVFTKFRKLEFPVYDWDYVRINLLPALKQPAQGLIQTRNDVTTGEMLESLWKRVENVIVGRNEEVLRGLPFNLHAVLDLTPYVATLIAWIRSDARPFTFTEAQLLKVPKATIPVDQLYLTHAYHHLVVETLENLGLTITDHSVKLQNREKLGTALAEVARAKTMHQNLRNKCEIIIQRIQDEDVNWQENVNLPAYELAPVNSMQFPTDSQYSAYNYESIFDYGLGYGLEASTSQPGPQPGFSDFLDVVDMPWEATPELAPRFGYSHDDRYPLSDDCFSNELHRPPSEHGGFVWGSSMHPGPSTDNINAVNRHFI</sequence>